<protein>
    <submittedName>
        <fullName evidence="1">Uncharacterized protein</fullName>
    </submittedName>
</protein>
<organism evidence="1 2">
    <name type="scientific">Gossypium stocksii</name>
    <dbReference type="NCBI Taxonomy" id="47602"/>
    <lineage>
        <taxon>Eukaryota</taxon>
        <taxon>Viridiplantae</taxon>
        <taxon>Streptophyta</taxon>
        <taxon>Embryophyta</taxon>
        <taxon>Tracheophyta</taxon>
        <taxon>Spermatophyta</taxon>
        <taxon>Magnoliopsida</taxon>
        <taxon>eudicotyledons</taxon>
        <taxon>Gunneridae</taxon>
        <taxon>Pentapetalae</taxon>
        <taxon>rosids</taxon>
        <taxon>malvids</taxon>
        <taxon>Malvales</taxon>
        <taxon>Malvaceae</taxon>
        <taxon>Malvoideae</taxon>
        <taxon>Gossypium</taxon>
    </lineage>
</organism>
<keyword evidence="2" id="KW-1185">Reference proteome</keyword>
<accession>A0A9D3W310</accession>
<dbReference type="Proteomes" id="UP000828251">
    <property type="component" value="Unassembled WGS sequence"/>
</dbReference>
<evidence type="ECO:0000313" key="2">
    <source>
        <dbReference type="Proteomes" id="UP000828251"/>
    </source>
</evidence>
<dbReference type="EMBL" id="JAIQCV010000004">
    <property type="protein sequence ID" value="KAH1106930.1"/>
    <property type="molecule type" value="Genomic_DNA"/>
</dbReference>
<gene>
    <name evidence="1" type="ORF">J1N35_010698</name>
</gene>
<reference evidence="1 2" key="1">
    <citation type="journal article" date="2021" name="Plant Biotechnol. J.">
        <title>Multi-omics assisted identification of the key and species-specific regulatory components of drought-tolerant mechanisms in Gossypium stocksii.</title>
        <authorList>
            <person name="Yu D."/>
            <person name="Ke L."/>
            <person name="Zhang D."/>
            <person name="Wu Y."/>
            <person name="Sun Y."/>
            <person name="Mei J."/>
            <person name="Sun J."/>
            <person name="Sun Y."/>
        </authorList>
    </citation>
    <scope>NUCLEOTIDE SEQUENCE [LARGE SCALE GENOMIC DNA]</scope>
    <source>
        <strain evidence="2">cv. E1</strain>
        <tissue evidence="1">Leaf</tissue>
    </source>
</reference>
<evidence type="ECO:0000313" key="1">
    <source>
        <dbReference type="EMBL" id="KAH1106930.1"/>
    </source>
</evidence>
<comment type="caution">
    <text evidence="1">The sequence shown here is derived from an EMBL/GenBank/DDBJ whole genome shotgun (WGS) entry which is preliminary data.</text>
</comment>
<proteinExistence type="predicted"/>
<name>A0A9D3W310_9ROSI</name>
<sequence>MQVDERWLLEGHCGSFRNPYDIPLSSGPSLATRVWLRLVGNGVRPIVNQEISVVDIT</sequence>
<dbReference type="AlphaFoldDB" id="A0A9D3W310"/>